<reference evidence="1" key="1">
    <citation type="submission" date="2022-10" db="EMBL/GenBank/DDBJ databases">
        <title>Complete Genome of Trichothecium roseum strain YXFP-22015, a Plant Pathogen Isolated from Citrus.</title>
        <authorList>
            <person name="Wang Y."/>
            <person name="Zhu L."/>
        </authorList>
    </citation>
    <scope>NUCLEOTIDE SEQUENCE</scope>
    <source>
        <strain evidence="1">YXFP-22015</strain>
    </source>
</reference>
<sequence length="304" mass="34432">MDENVPPGSSKGKGGKRTASLPIRQQPVQRPLTQRPLVQRPPSTAKDGLWESLGRDIGNFSLGIFCKRPGHVVRLPLGELEKYGILHGGMSGKGVPDDGTQSFFSILAKEDINRYDEEYGLSTMDRVPKVERGTQSNWDYAFWFNTYLECCLEPEHLGVGDESAIDRSTWAMRYSDRREKVGYENRLNIDNHWNAFFVLYDKTSRVPHLITVVGDNNEITDGTINDSEVFAALKLCTIAHCKKEYKAHKIIPRLRLVQGYADPETCKFRLHIAKIATDDGKRDRWELHSLILAWLLSKPVGTTT</sequence>
<comment type="caution">
    <text evidence="1">The sequence shown here is derived from an EMBL/GenBank/DDBJ whole genome shotgun (WGS) entry which is preliminary data.</text>
</comment>
<dbReference type="EMBL" id="CM047948">
    <property type="protein sequence ID" value="KAI9896519.1"/>
    <property type="molecule type" value="Genomic_DNA"/>
</dbReference>
<proteinExistence type="predicted"/>
<organism evidence="1 2">
    <name type="scientific">Trichothecium roseum</name>
    <dbReference type="NCBI Taxonomy" id="47278"/>
    <lineage>
        <taxon>Eukaryota</taxon>
        <taxon>Fungi</taxon>
        <taxon>Dikarya</taxon>
        <taxon>Ascomycota</taxon>
        <taxon>Pezizomycotina</taxon>
        <taxon>Sordariomycetes</taxon>
        <taxon>Hypocreomycetidae</taxon>
        <taxon>Hypocreales</taxon>
        <taxon>Hypocreales incertae sedis</taxon>
        <taxon>Trichothecium</taxon>
    </lineage>
</organism>
<accession>A0ACC0USN9</accession>
<name>A0ACC0USN9_9HYPO</name>
<evidence type="ECO:0000313" key="2">
    <source>
        <dbReference type="Proteomes" id="UP001163324"/>
    </source>
</evidence>
<dbReference type="Proteomes" id="UP001163324">
    <property type="component" value="Chromosome 9"/>
</dbReference>
<evidence type="ECO:0000313" key="1">
    <source>
        <dbReference type="EMBL" id="KAI9896519.1"/>
    </source>
</evidence>
<gene>
    <name evidence="1" type="ORF">N3K66_008691</name>
</gene>
<keyword evidence="2" id="KW-1185">Reference proteome</keyword>
<protein>
    <submittedName>
        <fullName evidence="1">Uncharacterized protein</fullName>
    </submittedName>
</protein>